<dbReference type="RefSeq" id="WP_066269422.1">
    <property type="nucleotide sequence ID" value="NZ_JARMAB010000022.1"/>
</dbReference>
<dbReference type="NCBIfam" id="TIGR04398">
    <property type="entry name" value="SLAP_DUP"/>
    <property type="match status" value="2"/>
</dbReference>
<proteinExistence type="predicted"/>
<dbReference type="EMBL" id="JARMAB010000022">
    <property type="protein sequence ID" value="MED1204358.1"/>
    <property type="molecule type" value="Genomic_DNA"/>
</dbReference>
<protein>
    <submittedName>
        <fullName evidence="1">Accessory Sec system S-layer assembly protein</fullName>
    </submittedName>
</protein>
<accession>A0ABU6ML41</accession>
<evidence type="ECO:0000313" key="1">
    <source>
        <dbReference type="EMBL" id="MED1204358.1"/>
    </source>
</evidence>
<dbReference type="InterPro" id="IPR030911">
    <property type="entry name" value="Sec_acc_SLAP"/>
</dbReference>
<dbReference type="NCBIfam" id="TIGR04399">
    <property type="entry name" value="acc_Sec_SLAP"/>
    <property type="match status" value="1"/>
</dbReference>
<comment type="caution">
    <text evidence="1">The sequence shown here is derived from an EMBL/GenBank/DDBJ whole genome shotgun (WGS) entry which is preliminary data.</text>
</comment>
<evidence type="ECO:0000313" key="2">
    <source>
        <dbReference type="Proteomes" id="UP001341444"/>
    </source>
</evidence>
<name>A0ABU6ML41_9BACI</name>
<gene>
    <name evidence="1" type="ORF">P4T90_15020</name>
</gene>
<organism evidence="1 2">
    <name type="scientific">Heyndrickxia acidicola</name>
    <dbReference type="NCBI Taxonomy" id="209389"/>
    <lineage>
        <taxon>Bacteria</taxon>
        <taxon>Bacillati</taxon>
        <taxon>Bacillota</taxon>
        <taxon>Bacilli</taxon>
        <taxon>Bacillales</taxon>
        <taxon>Bacillaceae</taxon>
        <taxon>Heyndrickxia</taxon>
    </lineage>
</organism>
<keyword evidence="2" id="KW-1185">Reference proteome</keyword>
<dbReference type="Proteomes" id="UP001341444">
    <property type="component" value="Unassembled WGS sequence"/>
</dbReference>
<dbReference type="InterPro" id="IPR030910">
    <property type="entry name" value="SLAP_dom"/>
</dbReference>
<sequence length="295" mass="33098">MLFLGRNKKSGKDSTISSEKLLKTEEAAAVQTSEEEIETALSIMPGWMDSPEKEYVLRFLNNQCQPLKPNQISLSGIEWNEDADGRLTATAFVRSSLSKAITFDEVPILLIDADGELLARGMFDLSLLGELPPKSSRPWHFEFVIEERLSTKQPSEGWKLAFELKQQHSLDLAKSWEQSMAEEDKEKLREFLKRVQPPKPGEVNFMGLQAAIKEEGSLHITLLVRNGSDQGIKIESLPLIVEDASGEVVAHGGFNLEDFEVKAHTSKPWTFVFPASMIVKEQLDLSAWKAYPPQV</sequence>
<reference evidence="1 2" key="1">
    <citation type="submission" date="2023-03" db="EMBL/GenBank/DDBJ databases">
        <title>Bacillus Genome Sequencing.</title>
        <authorList>
            <person name="Dunlap C."/>
        </authorList>
    </citation>
    <scope>NUCLEOTIDE SEQUENCE [LARGE SCALE GENOMIC DNA]</scope>
    <source>
        <strain evidence="1 2">B-23453</strain>
    </source>
</reference>